<reference evidence="1 2" key="1">
    <citation type="submission" date="2020-03" db="EMBL/GenBank/DDBJ databases">
        <title>Whole genome shotgun sequence of Phytohabitans suffuscus NBRC 105367.</title>
        <authorList>
            <person name="Komaki H."/>
            <person name="Tamura T."/>
        </authorList>
    </citation>
    <scope>NUCLEOTIDE SEQUENCE [LARGE SCALE GENOMIC DNA]</scope>
    <source>
        <strain evidence="1 2">NBRC 105367</strain>
    </source>
</reference>
<evidence type="ECO:0000313" key="1">
    <source>
        <dbReference type="EMBL" id="BCB84781.1"/>
    </source>
</evidence>
<reference evidence="1 2" key="2">
    <citation type="submission" date="2020-03" db="EMBL/GenBank/DDBJ databases">
        <authorList>
            <person name="Ichikawa N."/>
            <person name="Kimura A."/>
            <person name="Kitahashi Y."/>
            <person name="Uohara A."/>
        </authorList>
    </citation>
    <scope>NUCLEOTIDE SEQUENCE [LARGE SCALE GENOMIC DNA]</scope>
    <source>
        <strain evidence="1 2">NBRC 105367</strain>
    </source>
</reference>
<dbReference type="RefSeq" id="WP_173156128.1">
    <property type="nucleotide sequence ID" value="NZ_AP022871.1"/>
</dbReference>
<dbReference type="KEGG" id="psuu:Psuf_020940"/>
<dbReference type="AlphaFoldDB" id="A0A6F8YFQ9"/>
<protein>
    <submittedName>
        <fullName evidence="1">Uncharacterized protein</fullName>
    </submittedName>
</protein>
<dbReference type="EMBL" id="AP022871">
    <property type="protein sequence ID" value="BCB84781.1"/>
    <property type="molecule type" value="Genomic_DNA"/>
</dbReference>
<proteinExistence type="predicted"/>
<organism evidence="1 2">
    <name type="scientific">Phytohabitans suffuscus</name>
    <dbReference type="NCBI Taxonomy" id="624315"/>
    <lineage>
        <taxon>Bacteria</taxon>
        <taxon>Bacillati</taxon>
        <taxon>Actinomycetota</taxon>
        <taxon>Actinomycetes</taxon>
        <taxon>Micromonosporales</taxon>
        <taxon>Micromonosporaceae</taxon>
    </lineage>
</organism>
<evidence type="ECO:0000313" key="2">
    <source>
        <dbReference type="Proteomes" id="UP000503011"/>
    </source>
</evidence>
<gene>
    <name evidence="1" type="ORF">Psuf_020940</name>
</gene>
<sequence>MTRPAADPARRAAWAAYLLITVDVLPALDRAPVDTQQLAVTLAGLVIRIRTWASAWGATGTVLAAAVTTGQRLHRDGHHGDLARLLRVIALRLFRISSRRPNPARGAATER</sequence>
<accession>A0A6F8YFQ9</accession>
<name>A0A6F8YFQ9_9ACTN</name>
<dbReference type="Proteomes" id="UP000503011">
    <property type="component" value="Chromosome"/>
</dbReference>
<keyword evidence="2" id="KW-1185">Reference proteome</keyword>